<evidence type="ECO:0000259" key="2">
    <source>
        <dbReference type="Pfam" id="PF19273"/>
    </source>
</evidence>
<dbReference type="GO" id="GO:0003723">
    <property type="term" value="F:RNA binding"/>
    <property type="evidence" value="ECO:0007669"/>
    <property type="project" value="TreeGrafter"/>
</dbReference>
<dbReference type="EMBL" id="KJ711062">
    <property type="protein sequence ID" value="AJP06307.1"/>
    <property type="molecule type" value="mRNA"/>
</dbReference>
<dbReference type="Pfam" id="PF19273">
    <property type="entry name" value="Exportin-5"/>
    <property type="match status" value="1"/>
</dbReference>
<protein>
    <submittedName>
        <fullName evidence="3">HST1</fullName>
    </submittedName>
</protein>
<dbReference type="AlphaFoldDB" id="A0A0K0M711"/>
<dbReference type="GO" id="GO:0042565">
    <property type="term" value="C:RNA nuclear export complex"/>
    <property type="evidence" value="ECO:0007669"/>
    <property type="project" value="TreeGrafter"/>
</dbReference>
<dbReference type="PANTHER" id="PTHR11223:SF3">
    <property type="entry name" value="EXPORTIN-5"/>
    <property type="match status" value="1"/>
</dbReference>
<dbReference type="SUPFAM" id="SSF48371">
    <property type="entry name" value="ARM repeat"/>
    <property type="match status" value="1"/>
</dbReference>
<evidence type="ECO:0000313" key="3">
    <source>
        <dbReference type="EMBL" id="AJP06307.1"/>
    </source>
</evidence>
<dbReference type="GO" id="GO:0006611">
    <property type="term" value="P:protein export from nucleus"/>
    <property type="evidence" value="ECO:0007669"/>
    <property type="project" value="InterPro"/>
</dbReference>
<proteinExistence type="evidence at transcript level"/>
<organism evidence="3">
    <name type="scientific">Pinus tabuliformis</name>
    <name type="common">Chinese red pine</name>
    <name type="synonym">Pinus leucosperma</name>
    <dbReference type="NCBI Taxonomy" id="88731"/>
    <lineage>
        <taxon>Eukaryota</taxon>
        <taxon>Viridiplantae</taxon>
        <taxon>Streptophyta</taxon>
        <taxon>Embryophyta</taxon>
        <taxon>Tracheophyta</taxon>
        <taxon>Spermatophyta</taxon>
        <taxon>Pinopsida</taxon>
        <taxon>Pinidae</taxon>
        <taxon>Conifers I</taxon>
        <taxon>Pinales</taxon>
        <taxon>Pinaceae</taxon>
        <taxon>Pinus</taxon>
        <taxon>Pinus subgen. Pinus</taxon>
    </lineage>
</organism>
<dbReference type="InterPro" id="IPR016024">
    <property type="entry name" value="ARM-type_fold"/>
</dbReference>
<dbReference type="PANTHER" id="PTHR11223">
    <property type="entry name" value="EXPORTIN 1/5"/>
    <property type="match status" value="1"/>
</dbReference>
<dbReference type="InterPro" id="IPR011989">
    <property type="entry name" value="ARM-like"/>
</dbReference>
<dbReference type="InterPro" id="IPR045065">
    <property type="entry name" value="XPO1/5"/>
</dbReference>
<feature type="domain" description="Exportin-1/Importin-beta-like" evidence="1">
    <location>
        <begin position="110"/>
        <end position="267"/>
    </location>
</feature>
<dbReference type="GO" id="GO:0006405">
    <property type="term" value="P:RNA export from nucleus"/>
    <property type="evidence" value="ECO:0007669"/>
    <property type="project" value="TreeGrafter"/>
</dbReference>
<dbReference type="GO" id="GO:0005737">
    <property type="term" value="C:cytoplasm"/>
    <property type="evidence" value="ECO:0007669"/>
    <property type="project" value="TreeGrafter"/>
</dbReference>
<dbReference type="GO" id="GO:0005049">
    <property type="term" value="F:nuclear export signal receptor activity"/>
    <property type="evidence" value="ECO:0007669"/>
    <property type="project" value="InterPro"/>
</dbReference>
<feature type="domain" description="Exportin-5 C-terminal" evidence="2">
    <location>
        <begin position="317"/>
        <end position="1185"/>
    </location>
</feature>
<reference evidence="3" key="1">
    <citation type="submission" date="2014-04" db="EMBL/GenBank/DDBJ databases">
        <title>The genes involved in the male and female cone development in Pinus tabuliformis.</title>
        <authorList>
            <person name="Niu S."/>
            <person name="Li W."/>
            <person name="Chen X."/>
        </authorList>
    </citation>
    <scope>NUCLEOTIDE SEQUENCE</scope>
</reference>
<dbReference type="Gene3D" id="1.25.10.10">
    <property type="entry name" value="Leucine-rich Repeat Variant"/>
    <property type="match status" value="1"/>
</dbReference>
<dbReference type="GO" id="GO:0005634">
    <property type="term" value="C:nucleus"/>
    <property type="evidence" value="ECO:0007669"/>
    <property type="project" value="TreeGrafter"/>
</dbReference>
<dbReference type="InterPro" id="IPR045478">
    <property type="entry name" value="Exportin-5_C"/>
</dbReference>
<dbReference type="Pfam" id="PF08389">
    <property type="entry name" value="Xpo1"/>
    <property type="match status" value="1"/>
</dbReference>
<accession>A0A0K0M711</accession>
<sequence>MAEGGNQVSIEDMAALAVSTAFDWRSPAEARQRATFYLESIKSGDVRVLANTSFALVRRERSSEIRVYGFKMLQHLVRLRWEELSTEEREEFAKITVNMICEVAKPHEEWVLKSQTAALVAEVARRAGLPLWQDLLENLVSICDQSPIHAELVAMVLRWLPEDITVHNEDLEGDRRRQLLHGLTHYLSEILSFLHKLVYQHFLAVQEDMKINEIDKAKQHAATVTAALNAINTYAEWAPISALESSGLIDVCRGLLFSEIGLSACEFFKLISQRRRPSDETAVAFDSTITKIFQILIHAAEEFISHRFTWTSDLNKDQVDFAECLCETMVAIGCNNLQCIVGDEHRFSIYLNVMLFFLQHPKFELHFESLPLWLFLFRESNSSLKSNKQADDGGKVSKIAKQSSASGLIDKEKEVAVSISDDFCANIMNVAFQRMLKKNPTVGVALSDSSLEIWTDDFASKGEFSQYRSRLLELIRLIAAQRPITAASKISERVGAMIHMYSLGVPSQDLPVLEGTQLALDTTITAIFDGGIDIGLLPSTMQHKLHSLIKGVLSQLLNLEWTEPASVEILGRYLDAMGPFLKYSPGDVSMVIEKLFALLTSLPIFQKGQKQDPIAVSTSRARLQVCTSFLRIARASGTSLLPHMRDISETMAKLQGEGRLLRSEQNLFGEAFLVMASAAGSEQQQSVLNWLLEPLKEQWIQKELRDTYLSSRNGLVHLLTRGPNTPENERMWHIFHTVTIFERALKRSGSKKASLPTPQNGSALTIDVRSSHPMASRLSWMLPPLLQLLRCIHSLWSPPLDQNLPEEVQAALVITPAEQASLLGEAATKLKGMGAGDGGQVDLNKPGSIDLTENEIRNWLKGVRDSGYNVIGLATSIGDHFYECMDSNDVFTALLQYLKEMEFRHIRQLIHIVIIPLVKNCPPLYWESWLGEILHALLVHCKQVLSDSWCSLISEGRAKVPDSCRYSSAPGLKVEVMEEKLLRDLTRETCALLAALASPGANKSLPSTEQLGQLGRMESCPVIDTKNNFSESLIGFLFKHKETASAALEISVKAFTWPDSEAVAKVVSFCGSVVIFAVSTSNFELQNFVAKSLFEAVIQGLTLESNAMIHADLVSLCREIFVHLSNRHSAPREVLLSLPFVTQDSFSAFETALSKTSSAKEQKQHIKSFLLVGAGSQLKALMAQKTTNVITNVLS</sequence>
<evidence type="ECO:0000259" key="1">
    <source>
        <dbReference type="Pfam" id="PF08389"/>
    </source>
</evidence>
<dbReference type="InterPro" id="IPR013598">
    <property type="entry name" value="Exportin-1/Importin-b-like"/>
</dbReference>
<name>A0A0K0M711_PINTB</name>